<keyword evidence="1" id="KW-0732">Signal</keyword>
<organism evidence="2 3">
    <name type="scientific">Hermanssonia centrifuga</name>
    <dbReference type="NCBI Taxonomy" id="98765"/>
    <lineage>
        <taxon>Eukaryota</taxon>
        <taxon>Fungi</taxon>
        <taxon>Dikarya</taxon>
        <taxon>Basidiomycota</taxon>
        <taxon>Agaricomycotina</taxon>
        <taxon>Agaricomycetes</taxon>
        <taxon>Polyporales</taxon>
        <taxon>Meruliaceae</taxon>
        <taxon>Hermanssonia</taxon>
    </lineage>
</organism>
<dbReference type="AlphaFoldDB" id="A0A2R6QBG9"/>
<dbReference type="EMBL" id="MLYV02000368">
    <property type="protein sequence ID" value="PSS05483.1"/>
    <property type="molecule type" value="Genomic_DNA"/>
</dbReference>
<reference evidence="2 3" key="1">
    <citation type="submission" date="2018-02" db="EMBL/GenBank/DDBJ databases">
        <title>Genome sequence of the basidiomycete white-rot fungus Phlebia centrifuga.</title>
        <authorList>
            <person name="Granchi Z."/>
            <person name="Peng M."/>
            <person name="de Vries R.P."/>
            <person name="Hilden K."/>
            <person name="Makela M.R."/>
            <person name="Grigoriev I."/>
            <person name="Riley R."/>
        </authorList>
    </citation>
    <scope>NUCLEOTIDE SEQUENCE [LARGE SCALE GENOMIC DNA]</scope>
    <source>
        <strain evidence="2 3">FBCC195</strain>
    </source>
</reference>
<accession>A0A2R6QBG9</accession>
<protein>
    <submittedName>
        <fullName evidence="2">Uncharacterized protein</fullName>
    </submittedName>
</protein>
<comment type="caution">
    <text evidence="2">The sequence shown here is derived from an EMBL/GenBank/DDBJ whole genome shotgun (WGS) entry which is preliminary data.</text>
</comment>
<proteinExistence type="predicted"/>
<keyword evidence="3" id="KW-1185">Reference proteome</keyword>
<feature type="chain" id="PRO_5015327446" evidence="1">
    <location>
        <begin position="18"/>
        <end position="64"/>
    </location>
</feature>
<name>A0A2R6QBG9_9APHY</name>
<evidence type="ECO:0000313" key="2">
    <source>
        <dbReference type="EMBL" id="PSS05483.1"/>
    </source>
</evidence>
<evidence type="ECO:0000256" key="1">
    <source>
        <dbReference type="SAM" id="SignalP"/>
    </source>
</evidence>
<feature type="signal peptide" evidence="1">
    <location>
        <begin position="1"/>
        <end position="17"/>
    </location>
</feature>
<evidence type="ECO:0000313" key="3">
    <source>
        <dbReference type="Proteomes" id="UP000186601"/>
    </source>
</evidence>
<dbReference type="Proteomes" id="UP000186601">
    <property type="component" value="Unassembled WGS sequence"/>
</dbReference>
<sequence>MILWSSFDFWLQLVTLAEEASPADWNDVATDASYDFATTLQRQVWAELPGFVIIKQSFLRRRRA</sequence>
<gene>
    <name evidence="2" type="ORF">PHLCEN_2v3765</name>
</gene>